<dbReference type="EC" id="2.5.1.75" evidence="5 6"/>
<dbReference type="InterPro" id="IPR027417">
    <property type="entry name" value="P-loop_NTPase"/>
</dbReference>
<dbReference type="Pfam" id="PF01715">
    <property type="entry name" value="IPPT"/>
    <property type="match status" value="1"/>
</dbReference>
<evidence type="ECO:0000256" key="8">
    <source>
        <dbReference type="SAM" id="MobiDB-lite"/>
    </source>
</evidence>
<keyword evidence="5" id="KW-0963">Cytoplasm</keyword>
<gene>
    <name evidence="9" type="ORF">E4U13_006451</name>
</gene>
<dbReference type="GO" id="GO:0006400">
    <property type="term" value="P:tRNA modification"/>
    <property type="evidence" value="ECO:0007669"/>
    <property type="project" value="TreeGrafter"/>
</dbReference>
<evidence type="ECO:0000256" key="2">
    <source>
        <dbReference type="ARBA" id="ARBA00022679"/>
    </source>
</evidence>
<dbReference type="Gene3D" id="1.10.20.140">
    <property type="match status" value="1"/>
</dbReference>
<dbReference type="HAMAP" id="MF_00185">
    <property type="entry name" value="IPP_trans"/>
    <property type="match status" value="1"/>
</dbReference>
<dbReference type="AlphaFoldDB" id="A0A9P7TUJ3"/>
<comment type="caution">
    <text evidence="9">The sequence shown here is derived from an EMBL/GenBank/DDBJ whole genome shotgun (WGS) entry which is preliminary data.</text>
</comment>
<feature type="compositionally biased region" description="Polar residues" evidence="8">
    <location>
        <begin position="454"/>
        <end position="464"/>
    </location>
</feature>
<organism evidence="9 10">
    <name type="scientific">Claviceps humidiphila</name>
    <dbReference type="NCBI Taxonomy" id="1294629"/>
    <lineage>
        <taxon>Eukaryota</taxon>
        <taxon>Fungi</taxon>
        <taxon>Dikarya</taxon>
        <taxon>Ascomycota</taxon>
        <taxon>Pezizomycotina</taxon>
        <taxon>Sordariomycetes</taxon>
        <taxon>Hypocreomycetidae</taxon>
        <taxon>Hypocreales</taxon>
        <taxon>Clavicipitaceae</taxon>
        <taxon>Claviceps</taxon>
    </lineage>
</organism>
<dbReference type="Gene3D" id="3.40.50.300">
    <property type="entry name" value="P-loop containing nucleotide triphosphate hydrolases"/>
    <property type="match status" value="1"/>
</dbReference>
<dbReference type="InterPro" id="IPR039657">
    <property type="entry name" value="Dimethylallyltransferase"/>
</dbReference>
<dbReference type="NCBIfam" id="TIGR00174">
    <property type="entry name" value="miaA"/>
    <property type="match status" value="1"/>
</dbReference>
<dbReference type="InterPro" id="IPR018022">
    <property type="entry name" value="IPT"/>
</dbReference>
<comment type="similarity">
    <text evidence="1 5 7">Belongs to the IPP transferase family.</text>
</comment>
<dbReference type="GO" id="GO:0005524">
    <property type="term" value="F:ATP binding"/>
    <property type="evidence" value="ECO:0007669"/>
    <property type="project" value="UniProtKB-UniRule"/>
</dbReference>
<accession>A0A9P7TUJ3</accession>
<dbReference type="Gene3D" id="3.30.160.60">
    <property type="entry name" value="Classic Zinc Finger"/>
    <property type="match status" value="1"/>
</dbReference>
<dbReference type="SUPFAM" id="SSF52540">
    <property type="entry name" value="P-loop containing nucleoside triphosphate hydrolases"/>
    <property type="match status" value="2"/>
</dbReference>
<proteinExistence type="inferred from homology"/>
<comment type="function">
    <text evidence="5">Catalyzes the transfer of a dimethylallyl group onto the adenine at position 37.</text>
</comment>
<dbReference type="InterPro" id="IPR030666">
    <property type="entry name" value="IPP_transferase_euk"/>
</dbReference>
<evidence type="ECO:0000313" key="10">
    <source>
        <dbReference type="Proteomes" id="UP000732380"/>
    </source>
</evidence>
<dbReference type="PANTHER" id="PTHR11088">
    <property type="entry name" value="TRNA DIMETHYLALLYLTRANSFERASE"/>
    <property type="match status" value="1"/>
</dbReference>
<evidence type="ECO:0000256" key="5">
    <source>
        <dbReference type="PIRNR" id="PIRNR039110"/>
    </source>
</evidence>
<dbReference type="PANTHER" id="PTHR11088:SF89">
    <property type="entry name" value="TRNA DIMETHYLALLYLTRANSFERASE"/>
    <property type="match status" value="1"/>
</dbReference>
<evidence type="ECO:0000313" key="9">
    <source>
        <dbReference type="EMBL" id="KAG6108429.1"/>
    </source>
</evidence>
<dbReference type="PIRSF" id="PIRSF039110">
    <property type="entry name" value="IPP_transferase"/>
    <property type="match status" value="1"/>
</dbReference>
<evidence type="ECO:0000256" key="3">
    <source>
        <dbReference type="ARBA" id="ARBA00022741"/>
    </source>
</evidence>
<keyword evidence="10" id="KW-1185">Reference proteome</keyword>
<dbReference type="Proteomes" id="UP000732380">
    <property type="component" value="Unassembled WGS sequence"/>
</dbReference>
<comment type="catalytic activity">
    <reaction evidence="5 6">
        <text>adenosine(37) in tRNA + dimethylallyl diphosphate = N(6)-dimethylallyladenosine(37) in tRNA + diphosphate</text>
        <dbReference type="Rhea" id="RHEA:26482"/>
        <dbReference type="Rhea" id="RHEA-COMP:10162"/>
        <dbReference type="Rhea" id="RHEA-COMP:10375"/>
        <dbReference type="ChEBI" id="CHEBI:33019"/>
        <dbReference type="ChEBI" id="CHEBI:57623"/>
        <dbReference type="ChEBI" id="CHEBI:74411"/>
        <dbReference type="ChEBI" id="CHEBI:74415"/>
        <dbReference type="EC" id="2.5.1.75"/>
    </reaction>
</comment>
<keyword evidence="5 6" id="KW-0819">tRNA processing</keyword>
<evidence type="ECO:0000256" key="1">
    <source>
        <dbReference type="ARBA" id="ARBA00005842"/>
    </source>
</evidence>
<protein>
    <recommendedName>
        <fullName evidence="5 6">tRNA dimethylallyltransferase</fullName>
        <ecNumber evidence="5 6">2.5.1.75</ecNumber>
    </recommendedName>
</protein>
<sequence length="481" mass="53971">MMAQHIPAQPLLVVLGSTGTGKSALAVELAKRFRGEIINSDAMQLYNGLPIITNKVTLEEQKGIPHHLLGHIPLQNPPWNVTEYKREATKVIAEIRARGNIPIVVGGTQYYIDPLLFPDVILDEVQQTPDSSESFPILKEPTEVLLEELRKYDPIMAERWHPNDRRKITRSLEIYLHTGKPASQIYAEQEARKATAPASEKSNAATTPWEKLLFWVYSDKEVLCERLDRRVDKMCDEGLLDEVRSLYTFKRKMSAQGVALDMTKGIFQSIGYKQFEPYLEALDAGQDAQELKKLNLSALESTKAATRRYANYQNKWIRLKQTRRLQDQGAAAVQSLYVLDSTDVSKFEENVVVPAADLTAKFLSGQERPAAADMSDFARQVLASALEPPPQATYVKRTCEICQTVLVTEEAWQRHVKSSGHRKVMKRKQRRALVLVDKTSSARGELKEGDDGSDTPNTSSSRASTPDLGSVFSSDEPKETN</sequence>
<feature type="region of interest" description="Disordered" evidence="8">
    <location>
        <begin position="436"/>
        <end position="481"/>
    </location>
</feature>
<dbReference type="GO" id="GO:0052381">
    <property type="term" value="F:tRNA dimethylallyltransferase activity"/>
    <property type="evidence" value="ECO:0007669"/>
    <property type="project" value="UniProtKB-UniRule"/>
</dbReference>
<evidence type="ECO:0000256" key="7">
    <source>
        <dbReference type="RuleBase" id="RU003785"/>
    </source>
</evidence>
<keyword evidence="3 5" id="KW-0547">Nucleotide-binding</keyword>
<dbReference type="EMBL" id="SRQM01000563">
    <property type="protein sequence ID" value="KAG6108429.1"/>
    <property type="molecule type" value="Genomic_DNA"/>
</dbReference>
<dbReference type="GO" id="GO:0005739">
    <property type="term" value="C:mitochondrion"/>
    <property type="evidence" value="ECO:0007669"/>
    <property type="project" value="TreeGrafter"/>
</dbReference>
<name>A0A9P7TUJ3_9HYPO</name>
<evidence type="ECO:0000256" key="4">
    <source>
        <dbReference type="ARBA" id="ARBA00022840"/>
    </source>
</evidence>
<keyword evidence="4 5" id="KW-0067">ATP-binding</keyword>
<evidence type="ECO:0000256" key="6">
    <source>
        <dbReference type="RuleBase" id="RU003783"/>
    </source>
</evidence>
<keyword evidence="2 5" id="KW-0808">Transferase</keyword>
<reference evidence="9 10" key="1">
    <citation type="journal article" date="2020" name="bioRxiv">
        <title>Whole genome comparisons of ergot fungi reveals the divergence and evolution of species within the genus Claviceps are the result of varying mechanisms driving genome evolution and host range expansion.</title>
        <authorList>
            <person name="Wyka S.A."/>
            <person name="Mondo S.J."/>
            <person name="Liu M."/>
            <person name="Dettman J."/>
            <person name="Nalam V."/>
            <person name="Broders K.D."/>
        </authorList>
    </citation>
    <scope>NUCLEOTIDE SEQUENCE [LARGE SCALE GENOMIC DNA]</scope>
    <source>
        <strain evidence="9 10">LM576</strain>
    </source>
</reference>